<sequence length="196" mass="22620">MVEQLHHLVPDLRVLFHLGNAPALLELVDADFQLLFQLDSLQKRVQRAHLFGNRRARKPFCQFGKRFGNISARPFRPFRRFSAGQGFQQRVSADARALQVKLQLFDIAFRAPRIAALEIPQQIVWRISVCRKANRRERGVYRRMPGQRAFSIEKDGNIPNRTAPAKQGGIRFQIRNDYRHIPVANAFPRAALHSFG</sequence>
<dbReference type="AlphaFoldDB" id="A0A644YQ56"/>
<name>A0A644YQ56_9ZZZZ</name>
<reference evidence="1" key="1">
    <citation type="submission" date="2019-08" db="EMBL/GenBank/DDBJ databases">
        <authorList>
            <person name="Kucharzyk K."/>
            <person name="Murdoch R.W."/>
            <person name="Higgins S."/>
            <person name="Loffler F."/>
        </authorList>
    </citation>
    <scope>NUCLEOTIDE SEQUENCE</scope>
</reference>
<evidence type="ECO:0000313" key="1">
    <source>
        <dbReference type="EMBL" id="MPM28613.1"/>
    </source>
</evidence>
<organism evidence="1">
    <name type="scientific">bioreactor metagenome</name>
    <dbReference type="NCBI Taxonomy" id="1076179"/>
    <lineage>
        <taxon>unclassified sequences</taxon>
        <taxon>metagenomes</taxon>
        <taxon>ecological metagenomes</taxon>
    </lineage>
</organism>
<protein>
    <submittedName>
        <fullName evidence="1">Uncharacterized protein</fullName>
    </submittedName>
</protein>
<accession>A0A644YQ56</accession>
<proteinExistence type="predicted"/>
<comment type="caution">
    <text evidence="1">The sequence shown here is derived from an EMBL/GenBank/DDBJ whole genome shotgun (WGS) entry which is preliminary data.</text>
</comment>
<dbReference type="EMBL" id="VSSQ01005302">
    <property type="protein sequence ID" value="MPM28613.1"/>
    <property type="molecule type" value="Genomic_DNA"/>
</dbReference>
<gene>
    <name evidence="1" type="ORF">SDC9_75139</name>
</gene>